<reference evidence="1 2" key="1">
    <citation type="journal article" date="2020" name="Cell">
        <title>Large-Scale Comparative Analyses of Tick Genomes Elucidate Their Genetic Diversity and Vector Capacities.</title>
        <authorList>
            <consortium name="Tick Genome and Microbiome Consortium (TIGMIC)"/>
            <person name="Jia N."/>
            <person name="Wang J."/>
            <person name="Shi W."/>
            <person name="Du L."/>
            <person name="Sun Y."/>
            <person name="Zhan W."/>
            <person name="Jiang J.F."/>
            <person name="Wang Q."/>
            <person name="Zhang B."/>
            <person name="Ji P."/>
            <person name="Bell-Sakyi L."/>
            <person name="Cui X.M."/>
            <person name="Yuan T.T."/>
            <person name="Jiang B.G."/>
            <person name="Yang W.F."/>
            <person name="Lam T.T."/>
            <person name="Chang Q.C."/>
            <person name="Ding S.J."/>
            <person name="Wang X.J."/>
            <person name="Zhu J.G."/>
            <person name="Ruan X.D."/>
            <person name="Zhao L."/>
            <person name="Wei J.T."/>
            <person name="Ye R.Z."/>
            <person name="Que T.C."/>
            <person name="Du C.H."/>
            <person name="Zhou Y.H."/>
            <person name="Cheng J.X."/>
            <person name="Dai P.F."/>
            <person name="Guo W.B."/>
            <person name="Han X.H."/>
            <person name="Huang E.J."/>
            <person name="Li L.F."/>
            <person name="Wei W."/>
            <person name="Gao Y.C."/>
            <person name="Liu J.Z."/>
            <person name="Shao H.Z."/>
            <person name="Wang X."/>
            <person name="Wang C.C."/>
            <person name="Yang T.C."/>
            <person name="Huo Q.B."/>
            <person name="Li W."/>
            <person name="Chen H.Y."/>
            <person name="Chen S.E."/>
            <person name="Zhou L.G."/>
            <person name="Ni X.B."/>
            <person name="Tian J.H."/>
            <person name="Sheng Y."/>
            <person name="Liu T."/>
            <person name="Pan Y.S."/>
            <person name="Xia L.Y."/>
            <person name="Li J."/>
            <person name="Zhao F."/>
            <person name="Cao W.C."/>
        </authorList>
    </citation>
    <scope>NUCLEOTIDE SEQUENCE [LARGE SCALE GENOMIC DNA]</scope>
    <source>
        <strain evidence="1">Iper-2018</strain>
    </source>
</reference>
<protein>
    <submittedName>
        <fullName evidence="1">Uncharacterized protein</fullName>
    </submittedName>
</protein>
<sequence length="429" mass="47071">MSTAGRSGIVAHDTPVPHAGLHPSSRPFLSLRRGARMRKQAGTLSPSVSRSTKLVSAASKQRGACRPERTETPAQRREATTLSAMAFPVEEFVDAVRPHRFLYDRTQLDFKDVSKKEALWEIIGQQFGLSGHKAMNKWRNIRDKYYKVRKQEEVDRLKGLKRFRRGQTWTLFPKLDQILEQRRWNGGADTSGEGSSQAGVSPACGTFVSSSWVQANVDHVSFTSGLASLEAMLQDESGGPIPQVKQEPPEPLEMIISEEQDATSCHEDAVDSEREDEIAMEAIEHSIAIAKQVFQRVFQSVWMMISNHTVSLAHRRKGEFREAVRRLASDNGDVTSGGAVSCDVTSSGPRLDAETQTESSGARPADDVNAVRDRGAGGVGMTANDGLDHFGLFVAQRLRTLEGSPHQAPLMAAILKLVCEPFSSSSITS</sequence>
<gene>
    <name evidence="1" type="ORF">HPB47_013659</name>
</gene>
<comment type="caution">
    <text evidence="1">The sequence shown here is derived from an EMBL/GenBank/DDBJ whole genome shotgun (WGS) entry which is preliminary data.</text>
</comment>
<evidence type="ECO:0000313" key="2">
    <source>
        <dbReference type="Proteomes" id="UP000805193"/>
    </source>
</evidence>
<name>A0AC60QY10_IXOPE</name>
<dbReference type="EMBL" id="JABSTQ010001865">
    <property type="protein sequence ID" value="KAG0444558.1"/>
    <property type="molecule type" value="Genomic_DNA"/>
</dbReference>
<keyword evidence="2" id="KW-1185">Reference proteome</keyword>
<proteinExistence type="predicted"/>
<organism evidence="1 2">
    <name type="scientific">Ixodes persulcatus</name>
    <name type="common">Taiga tick</name>
    <dbReference type="NCBI Taxonomy" id="34615"/>
    <lineage>
        <taxon>Eukaryota</taxon>
        <taxon>Metazoa</taxon>
        <taxon>Ecdysozoa</taxon>
        <taxon>Arthropoda</taxon>
        <taxon>Chelicerata</taxon>
        <taxon>Arachnida</taxon>
        <taxon>Acari</taxon>
        <taxon>Parasitiformes</taxon>
        <taxon>Ixodida</taxon>
        <taxon>Ixodoidea</taxon>
        <taxon>Ixodidae</taxon>
        <taxon>Ixodinae</taxon>
        <taxon>Ixodes</taxon>
    </lineage>
</organism>
<accession>A0AC60QY10</accession>
<dbReference type="Proteomes" id="UP000805193">
    <property type="component" value="Unassembled WGS sequence"/>
</dbReference>
<evidence type="ECO:0000313" key="1">
    <source>
        <dbReference type="EMBL" id="KAG0444558.1"/>
    </source>
</evidence>